<feature type="domain" description="STI1" evidence="2">
    <location>
        <begin position="8"/>
        <end position="47"/>
    </location>
</feature>
<accession>A0AAD6P3G9</accession>
<keyword evidence="1" id="KW-0677">Repeat</keyword>
<evidence type="ECO:0000313" key="3">
    <source>
        <dbReference type="EMBL" id="KAJ6415347.1"/>
    </source>
</evidence>
<evidence type="ECO:0000313" key="4">
    <source>
        <dbReference type="Proteomes" id="UP001162972"/>
    </source>
</evidence>
<dbReference type="InterPro" id="IPR006636">
    <property type="entry name" value="STI1_HS-bd"/>
</dbReference>
<dbReference type="SMART" id="SM00727">
    <property type="entry name" value="STI1"/>
    <property type="match status" value="1"/>
</dbReference>
<proteinExistence type="predicted"/>
<gene>
    <name evidence="3" type="ORF">OIU84_004189</name>
</gene>
<sequence length="75" mass="9315">MWAKLTADPETRMYLQQPDFVKMMQEMQKNPNNLNLYLKDQRVMRAFGDIKRRNLRRLLSIIQRRWSLMTRIFRI</sequence>
<reference evidence="3 4" key="1">
    <citation type="journal article" date="2023" name="Int. J. Mol. Sci.">
        <title>De Novo Assembly and Annotation of 11 Diverse Shrub Willow (Salix) Genomes Reveals Novel Gene Organization in Sex-Linked Regions.</title>
        <authorList>
            <person name="Hyden B."/>
            <person name="Feng K."/>
            <person name="Yates T.B."/>
            <person name="Jawdy S."/>
            <person name="Cereghino C."/>
            <person name="Smart L.B."/>
            <person name="Muchero W."/>
        </authorList>
    </citation>
    <scope>NUCLEOTIDE SEQUENCE [LARGE SCALE GENOMIC DNA]</scope>
    <source>
        <tissue evidence="3">Shoot tip</tissue>
    </source>
</reference>
<comment type="caution">
    <text evidence="3">The sequence shown here is derived from an EMBL/GenBank/DDBJ whole genome shotgun (WGS) entry which is preliminary data.</text>
</comment>
<dbReference type="Gene3D" id="1.10.260.100">
    <property type="match status" value="1"/>
</dbReference>
<keyword evidence="4" id="KW-1185">Reference proteome</keyword>
<dbReference type="EMBL" id="JAPFFJ010000012">
    <property type="protein sequence ID" value="KAJ6415347.1"/>
    <property type="molecule type" value="Genomic_DNA"/>
</dbReference>
<dbReference type="Proteomes" id="UP001162972">
    <property type="component" value="Chromosome 3"/>
</dbReference>
<dbReference type="Pfam" id="PF17830">
    <property type="entry name" value="STI1-HOP_DP"/>
    <property type="match status" value="1"/>
</dbReference>
<organism evidence="3 4">
    <name type="scientific">Salix udensis</name>
    <dbReference type="NCBI Taxonomy" id="889485"/>
    <lineage>
        <taxon>Eukaryota</taxon>
        <taxon>Viridiplantae</taxon>
        <taxon>Streptophyta</taxon>
        <taxon>Embryophyta</taxon>
        <taxon>Tracheophyta</taxon>
        <taxon>Spermatophyta</taxon>
        <taxon>Magnoliopsida</taxon>
        <taxon>eudicotyledons</taxon>
        <taxon>Gunneridae</taxon>
        <taxon>Pentapetalae</taxon>
        <taxon>rosids</taxon>
        <taxon>fabids</taxon>
        <taxon>Malpighiales</taxon>
        <taxon>Salicaceae</taxon>
        <taxon>Saliceae</taxon>
        <taxon>Salix</taxon>
    </lineage>
</organism>
<protein>
    <recommendedName>
        <fullName evidence="2">STI1 domain-containing protein</fullName>
    </recommendedName>
</protein>
<evidence type="ECO:0000256" key="1">
    <source>
        <dbReference type="ARBA" id="ARBA00022737"/>
    </source>
</evidence>
<evidence type="ECO:0000259" key="2">
    <source>
        <dbReference type="SMART" id="SM00727"/>
    </source>
</evidence>
<name>A0AAD6P3G9_9ROSI</name>
<dbReference type="InterPro" id="IPR041243">
    <property type="entry name" value="STI1/HOP_DP"/>
</dbReference>
<dbReference type="AlphaFoldDB" id="A0AAD6P3G9"/>